<gene>
    <name evidence="2" type="ORF">EA472_00335</name>
</gene>
<organism evidence="2 3">
    <name type="scientific">Natrarchaeobius chitinivorans</name>
    <dbReference type="NCBI Taxonomy" id="1679083"/>
    <lineage>
        <taxon>Archaea</taxon>
        <taxon>Methanobacteriati</taxon>
        <taxon>Methanobacteriota</taxon>
        <taxon>Stenosarchaea group</taxon>
        <taxon>Halobacteria</taxon>
        <taxon>Halobacteriales</taxon>
        <taxon>Natrialbaceae</taxon>
        <taxon>Natrarchaeobius</taxon>
    </lineage>
</organism>
<evidence type="ECO:0000313" key="3">
    <source>
        <dbReference type="Proteomes" id="UP000281431"/>
    </source>
</evidence>
<sequence>MVFEFGTEIETARCLRRDDDAIRLEGGACRVSPVFVRSRATNSRRSRARSSFRRNTVQSKWTKQNRDRTPSPANRRRSRPNAESTRVGFRTSRTALDGPDHR</sequence>
<keyword evidence="3" id="KW-1185">Reference proteome</keyword>
<accession>A0A3N6MG98</accession>
<dbReference type="AlphaFoldDB" id="A0A3N6MG98"/>
<reference evidence="2 3" key="1">
    <citation type="submission" date="2018-10" db="EMBL/GenBank/DDBJ databases">
        <title>Natrarchaeobius chitinivorans gen. nov., sp. nov., and Natrarchaeobius haloalkaliphilus sp. nov., alkaliphilic, chitin-utilizing haloarchaea from hypersaline alkaline lakes.</title>
        <authorList>
            <person name="Sorokin D.Y."/>
            <person name="Elcheninov A.G."/>
            <person name="Kostrikina N.A."/>
            <person name="Bale N.J."/>
            <person name="Sinninghe Damste J.S."/>
            <person name="Khijniak T.V."/>
            <person name="Kublanov I.V."/>
            <person name="Toshchakov S.V."/>
        </authorList>
    </citation>
    <scope>NUCLEOTIDE SEQUENCE [LARGE SCALE GENOMIC DNA]</scope>
    <source>
        <strain evidence="2 3">AArcht7</strain>
    </source>
</reference>
<proteinExistence type="predicted"/>
<evidence type="ECO:0000313" key="2">
    <source>
        <dbReference type="EMBL" id="RQH03084.1"/>
    </source>
</evidence>
<dbReference type="EMBL" id="REFZ01000001">
    <property type="protein sequence ID" value="RQH03084.1"/>
    <property type="molecule type" value="Genomic_DNA"/>
</dbReference>
<comment type="caution">
    <text evidence="2">The sequence shown here is derived from an EMBL/GenBank/DDBJ whole genome shotgun (WGS) entry which is preliminary data.</text>
</comment>
<evidence type="ECO:0000256" key="1">
    <source>
        <dbReference type="SAM" id="MobiDB-lite"/>
    </source>
</evidence>
<feature type="compositionally biased region" description="Basic residues" evidence="1">
    <location>
        <begin position="42"/>
        <end position="52"/>
    </location>
</feature>
<dbReference type="Proteomes" id="UP000281431">
    <property type="component" value="Unassembled WGS sequence"/>
</dbReference>
<name>A0A3N6MG98_NATCH</name>
<protein>
    <submittedName>
        <fullName evidence="2">Uncharacterized protein</fullName>
    </submittedName>
</protein>
<feature type="region of interest" description="Disordered" evidence="1">
    <location>
        <begin position="38"/>
        <end position="102"/>
    </location>
</feature>